<dbReference type="InterPro" id="IPR056632">
    <property type="entry name" value="DUF7730"/>
</dbReference>
<accession>A0A3M9YKE1</accession>
<dbReference type="PANTHER" id="PTHR38790:SF4">
    <property type="entry name" value="2EXR DOMAIN-CONTAINING PROTEIN"/>
    <property type="match status" value="1"/>
</dbReference>
<dbReference type="EMBL" id="RBVV01000004">
    <property type="protein sequence ID" value="RNJ60864.1"/>
    <property type="molecule type" value="Genomic_DNA"/>
</dbReference>
<keyword evidence="4" id="KW-1185">Reference proteome</keyword>
<reference evidence="3 4" key="1">
    <citation type="submission" date="2018-10" db="EMBL/GenBank/DDBJ databases">
        <title>Genome sequence of Verticillium nonalfalfae VnAa140.</title>
        <authorList>
            <person name="Stajich J.E."/>
            <person name="Kasson M.T."/>
        </authorList>
    </citation>
    <scope>NUCLEOTIDE SEQUENCE [LARGE SCALE GENOMIC DNA]</scope>
    <source>
        <strain evidence="3 4">VnAa140</strain>
    </source>
</reference>
<evidence type="ECO:0000313" key="3">
    <source>
        <dbReference type="EMBL" id="RNJ60864.1"/>
    </source>
</evidence>
<organism evidence="3 4">
    <name type="scientific">Verticillium nonalfalfae</name>
    <dbReference type="NCBI Taxonomy" id="1051616"/>
    <lineage>
        <taxon>Eukaryota</taxon>
        <taxon>Fungi</taxon>
        <taxon>Dikarya</taxon>
        <taxon>Ascomycota</taxon>
        <taxon>Pezizomycotina</taxon>
        <taxon>Sordariomycetes</taxon>
        <taxon>Hypocreomycetidae</taxon>
        <taxon>Glomerellales</taxon>
        <taxon>Plectosphaerellaceae</taxon>
        <taxon>Verticillium</taxon>
    </lineage>
</organism>
<gene>
    <name evidence="3" type="ORF">D7B24_006016</name>
</gene>
<comment type="caution">
    <text evidence="3">The sequence shown here is derived from an EMBL/GenBank/DDBJ whole genome shotgun (WGS) entry which is preliminary data.</text>
</comment>
<dbReference type="Pfam" id="PF24864">
    <property type="entry name" value="DUF7730"/>
    <property type="match status" value="1"/>
</dbReference>
<dbReference type="AlphaFoldDB" id="A0A3M9YKE1"/>
<feature type="region of interest" description="Disordered" evidence="1">
    <location>
        <begin position="7"/>
        <end position="43"/>
    </location>
</feature>
<proteinExistence type="predicted"/>
<evidence type="ECO:0000259" key="2">
    <source>
        <dbReference type="Pfam" id="PF24864"/>
    </source>
</evidence>
<evidence type="ECO:0000256" key="1">
    <source>
        <dbReference type="SAM" id="MobiDB-lite"/>
    </source>
</evidence>
<protein>
    <recommendedName>
        <fullName evidence="2">DUF7730 domain-containing protein</fullName>
    </recommendedName>
</protein>
<dbReference type="Proteomes" id="UP000267145">
    <property type="component" value="Unassembled WGS sequence"/>
</dbReference>
<feature type="compositionally biased region" description="Polar residues" evidence="1">
    <location>
        <begin position="13"/>
        <end position="24"/>
    </location>
</feature>
<sequence>MLSKVAQKLQFHGASQKQNASSPEAQLPVLRSPRTRPITPRASISSSSSTAAFFSHLPFDIRREILVHAFGAQTIHIDLVYDRPRIEGKTPSTHVHRHRRAPRPTLAQRKATPALHTLRSKQWRWYSCVCHSDLPCGTQSWSRFAEPCDDACSDFGSCCSEWPGEAPSKCSIGIMGWLLTCRQAYTEGLDVLWGTNTLRVEDMVILRHAQDLFLAHRWAKLPHLELRWAFSVFWVWPAAAPASFQTDPLQLYADHAGFHSLLDHLPSVLGSLQTLYISFEGTGKWHPRRPPGTVLEKVLAPVEAMLRQLPATTLRECTVALPSSAYQVARNEAVLAGSTVGYYCRRQKERYWRALPEPTAGLKLKGYWVQLGKIDMHLPIAWPCFGTGAGWSWRDDFDIPDEDCILYGMKSW</sequence>
<dbReference type="PANTHER" id="PTHR38790">
    <property type="entry name" value="2EXR DOMAIN-CONTAINING PROTEIN-RELATED"/>
    <property type="match status" value="1"/>
</dbReference>
<feature type="domain" description="DUF7730" evidence="2">
    <location>
        <begin position="115"/>
        <end position="327"/>
    </location>
</feature>
<dbReference type="STRING" id="1051616.A0A3M9YKE1"/>
<evidence type="ECO:0000313" key="4">
    <source>
        <dbReference type="Proteomes" id="UP000267145"/>
    </source>
</evidence>
<name>A0A3M9YKE1_9PEZI</name>
<dbReference type="RefSeq" id="XP_028499022.1">
    <property type="nucleotide sequence ID" value="XM_028640158.1"/>
</dbReference>
<dbReference type="GeneID" id="39609705"/>